<feature type="transmembrane region" description="Helical" evidence="1">
    <location>
        <begin position="216"/>
        <end position="236"/>
    </location>
</feature>
<accession>A0A4R5YJN2</accession>
<feature type="transmembrane region" description="Helical" evidence="1">
    <location>
        <begin position="168"/>
        <end position="196"/>
    </location>
</feature>
<organism evidence="2 3">
    <name type="scientific">Microbacterium oleivorans</name>
    <dbReference type="NCBI Taxonomy" id="273677"/>
    <lineage>
        <taxon>Bacteria</taxon>
        <taxon>Bacillati</taxon>
        <taxon>Actinomycetota</taxon>
        <taxon>Actinomycetes</taxon>
        <taxon>Micrococcales</taxon>
        <taxon>Microbacteriaceae</taxon>
        <taxon>Microbacterium</taxon>
    </lineage>
</organism>
<dbReference type="EMBL" id="SMZX01000001">
    <property type="protein sequence ID" value="TDL45604.1"/>
    <property type="molecule type" value="Genomic_DNA"/>
</dbReference>
<sequence>MGAGMVSGTDLPTVLLWGGVGLAVIAAIVALMVWDARRRKSPSVLLDVIAAMARVWVAIVLLGAGLLIIRGFTTAPYDIAAMPISPAWPTSLPCQTSGYEPTGATELYCASADTAHATVSGLDGGLRALLAAGDLLSLLVLGVPGLVIAVLSQRAVVGAAFAARTSRWLLISAIIVLVAGTLGPMLTDIGAALVAQQVLPPADANVAVAAGRTFSIAPPLWPLGVALGLAALSVIFRQGARLQRETEGLV</sequence>
<feature type="transmembrane region" description="Helical" evidence="1">
    <location>
        <begin position="14"/>
        <end position="34"/>
    </location>
</feature>
<dbReference type="AlphaFoldDB" id="A0A4R5YJN2"/>
<feature type="transmembrane region" description="Helical" evidence="1">
    <location>
        <begin position="135"/>
        <end position="156"/>
    </location>
</feature>
<evidence type="ECO:0008006" key="4">
    <source>
        <dbReference type="Google" id="ProtNLM"/>
    </source>
</evidence>
<evidence type="ECO:0000313" key="2">
    <source>
        <dbReference type="EMBL" id="TDL45604.1"/>
    </source>
</evidence>
<name>A0A4R5YJN2_9MICO</name>
<gene>
    <name evidence="2" type="ORF">E2R54_03880</name>
</gene>
<keyword evidence="1" id="KW-0812">Transmembrane</keyword>
<dbReference type="Proteomes" id="UP000295633">
    <property type="component" value="Unassembled WGS sequence"/>
</dbReference>
<reference evidence="2 3" key="1">
    <citation type="submission" date="2019-03" db="EMBL/GenBank/DDBJ databases">
        <title>Genome Sequencing and Assembly of Various Microbes Isolated from Partially Reclaimed Soil and Acid Mine Drainage (AMD) Site.</title>
        <authorList>
            <person name="Steinbock B."/>
            <person name="Bechtold R."/>
            <person name="Sevigny J.L."/>
            <person name="Thomas D."/>
            <person name="Cuthill L.R."/>
            <person name="Aveiro Johannsen E.J."/>
            <person name="Thomas K."/>
            <person name="Ghosh A."/>
        </authorList>
    </citation>
    <scope>NUCLEOTIDE SEQUENCE [LARGE SCALE GENOMIC DNA]</scope>
    <source>
        <strain evidence="2 3">F-B2</strain>
    </source>
</reference>
<evidence type="ECO:0000256" key="1">
    <source>
        <dbReference type="SAM" id="Phobius"/>
    </source>
</evidence>
<protein>
    <recommendedName>
        <fullName evidence="4">DUF2975 domain-containing protein</fullName>
    </recommendedName>
</protein>
<proteinExistence type="predicted"/>
<feature type="transmembrane region" description="Helical" evidence="1">
    <location>
        <begin position="46"/>
        <end position="69"/>
    </location>
</feature>
<evidence type="ECO:0000313" key="3">
    <source>
        <dbReference type="Proteomes" id="UP000295633"/>
    </source>
</evidence>
<comment type="caution">
    <text evidence="2">The sequence shown here is derived from an EMBL/GenBank/DDBJ whole genome shotgun (WGS) entry which is preliminary data.</text>
</comment>
<keyword evidence="1" id="KW-0472">Membrane</keyword>
<keyword evidence="1" id="KW-1133">Transmembrane helix</keyword>